<feature type="signal peptide" evidence="10">
    <location>
        <begin position="1"/>
        <end position="23"/>
    </location>
</feature>
<dbReference type="Gene3D" id="1.20.1070.10">
    <property type="entry name" value="Rhodopsin 7-helix transmembrane proteins"/>
    <property type="match status" value="1"/>
</dbReference>
<evidence type="ECO:0000256" key="5">
    <source>
        <dbReference type="ARBA" id="ARBA00023136"/>
    </source>
</evidence>
<feature type="transmembrane region" description="Helical" evidence="9">
    <location>
        <begin position="243"/>
        <end position="261"/>
    </location>
</feature>
<dbReference type="GO" id="GO:0016020">
    <property type="term" value="C:membrane"/>
    <property type="evidence" value="ECO:0007669"/>
    <property type="project" value="UniProtKB-SubCell"/>
</dbReference>
<comment type="subcellular location">
    <subcellularLocation>
        <location evidence="1">Membrane</location>
        <topology evidence="1">Multi-pass membrane protein</topology>
    </subcellularLocation>
</comment>
<organism evidence="12 13">
    <name type="scientific">Batillaria attramentaria</name>
    <dbReference type="NCBI Taxonomy" id="370345"/>
    <lineage>
        <taxon>Eukaryota</taxon>
        <taxon>Metazoa</taxon>
        <taxon>Spiralia</taxon>
        <taxon>Lophotrochozoa</taxon>
        <taxon>Mollusca</taxon>
        <taxon>Gastropoda</taxon>
        <taxon>Caenogastropoda</taxon>
        <taxon>Sorbeoconcha</taxon>
        <taxon>Cerithioidea</taxon>
        <taxon>Batillariidae</taxon>
        <taxon>Batillaria</taxon>
    </lineage>
</organism>
<evidence type="ECO:0000256" key="3">
    <source>
        <dbReference type="ARBA" id="ARBA00022989"/>
    </source>
</evidence>
<keyword evidence="7" id="KW-0807">Transducer</keyword>
<keyword evidence="4" id="KW-0297">G-protein coupled receptor</keyword>
<feature type="transmembrane region" description="Helical" evidence="9">
    <location>
        <begin position="189"/>
        <end position="207"/>
    </location>
</feature>
<evidence type="ECO:0000256" key="8">
    <source>
        <dbReference type="SAM" id="MobiDB-lite"/>
    </source>
</evidence>
<dbReference type="GO" id="GO:0004930">
    <property type="term" value="F:G protein-coupled receptor activity"/>
    <property type="evidence" value="ECO:0007669"/>
    <property type="project" value="UniProtKB-KW"/>
</dbReference>
<evidence type="ECO:0000313" key="12">
    <source>
        <dbReference type="EMBL" id="KAK7495085.1"/>
    </source>
</evidence>
<keyword evidence="13" id="KW-1185">Reference proteome</keyword>
<dbReference type="PANTHER" id="PTHR24243:SF230">
    <property type="entry name" value="G-PROTEIN COUPLED RECEPTORS FAMILY 1 PROFILE DOMAIN-CONTAINING PROTEIN"/>
    <property type="match status" value="1"/>
</dbReference>
<feature type="region of interest" description="Disordered" evidence="8">
    <location>
        <begin position="35"/>
        <end position="57"/>
    </location>
</feature>
<feature type="chain" id="PRO_5044767035" description="G-protein coupled receptors family 1 profile domain-containing protein" evidence="10">
    <location>
        <begin position="24"/>
        <end position="467"/>
    </location>
</feature>
<sequence length="467" mass="51873">MTQNFSCTPVFVVFLLVFPTGAAVDESTIATSNEKTSLYNRNSGNTAGPDETYGQTNDTNVELEARPPDELGTNLTTKDGFNGTFSPPDQSLDLMITNPSPSLPDGNPLLLTAEQFSLALLVMEKLRYVILPLALLVTFVNVTVFADRAMRGATSTYILALSLAQILYLVIEVLYQILQKEMQNPFNSAFFIGYMIYVKTYLAMLVLRRTAYVVACLVSTERLYAILRPLHVKTFCLVRYPKSFLAGAYLLGLVYHLYYPVRLKVVYRGEGVYGVQWTEGYLKNRALVDSVGVSTKIVMTFLPLSVQIVLNVLTITGLRRHTAIRKSMTSAGSSNLPAGDAAVIKSREAEMKRERQMTVTILVVTICYVVLAMPIYVHSLLISLAVPGYNNLFGAKYSRLFSVVQVVSHNCTYLSCFTDFFGFVLLSSAYRKVFVRRFRLTSLVKRFTGGQGKDLGGSELTDTTADR</sequence>
<name>A0ABD0L7H1_9CAEN</name>
<gene>
    <name evidence="12" type="ORF">BaRGS_00013725</name>
</gene>
<proteinExistence type="predicted"/>
<dbReference type="Proteomes" id="UP001519460">
    <property type="component" value="Unassembled WGS sequence"/>
</dbReference>
<evidence type="ECO:0000256" key="10">
    <source>
        <dbReference type="SAM" id="SignalP"/>
    </source>
</evidence>
<evidence type="ECO:0000256" key="9">
    <source>
        <dbReference type="SAM" id="Phobius"/>
    </source>
</evidence>
<keyword evidence="5 9" id="KW-0472">Membrane</keyword>
<dbReference type="Pfam" id="PF00001">
    <property type="entry name" value="7tm_1"/>
    <property type="match status" value="1"/>
</dbReference>
<dbReference type="PROSITE" id="PS50262">
    <property type="entry name" value="G_PROTEIN_RECEP_F1_2"/>
    <property type="match status" value="1"/>
</dbReference>
<keyword evidence="6" id="KW-0675">Receptor</keyword>
<accession>A0ABD0L7H1</accession>
<feature type="domain" description="G-protein coupled receptors family 1 profile" evidence="11">
    <location>
        <begin position="136"/>
        <end position="423"/>
    </location>
</feature>
<dbReference type="InterPro" id="IPR017452">
    <property type="entry name" value="GPCR_Rhodpsn_7TM"/>
</dbReference>
<feature type="transmembrane region" description="Helical" evidence="9">
    <location>
        <begin position="406"/>
        <end position="430"/>
    </location>
</feature>
<feature type="transmembrane region" description="Helical" evidence="9">
    <location>
        <begin position="361"/>
        <end position="386"/>
    </location>
</feature>
<evidence type="ECO:0000256" key="4">
    <source>
        <dbReference type="ARBA" id="ARBA00023040"/>
    </source>
</evidence>
<feature type="transmembrane region" description="Helical" evidence="9">
    <location>
        <begin position="157"/>
        <end position="177"/>
    </location>
</feature>
<evidence type="ECO:0000256" key="1">
    <source>
        <dbReference type="ARBA" id="ARBA00004141"/>
    </source>
</evidence>
<evidence type="ECO:0000256" key="6">
    <source>
        <dbReference type="ARBA" id="ARBA00023170"/>
    </source>
</evidence>
<evidence type="ECO:0000256" key="2">
    <source>
        <dbReference type="ARBA" id="ARBA00022692"/>
    </source>
</evidence>
<dbReference type="PANTHER" id="PTHR24243">
    <property type="entry name" value="G-PROTEIN COUPLED RECEPTOR"/>
    <property type="match status" value="1"/>
</dbReference>
<feature type="transmembrane region" description="Helical" evidence="9">
    <location>
        <begin position="126"/>
        <end position="145"/>
    </location>
</feature>
<protein>
    <recommendedName>
        <fullName evidence="11">G-protein coupled receptors family 1 profile domain-containing protein</fullName>
    </recommendedName>
</protein>
<reference evidence="12 13" key="1">
    <citation type="journal article" date="2023" name="Sci. Data">
        <title>Genome assembly of the Korean intertidal mud-creeper Batillaria attramentaria.</title>
        <authorList>
            <person name="Patra A.K."/>
            <person name="Ho P.T."/>
            <person name="Jun S."/>
            <person name="Lee S.J."/>
            <person name="Kim Y."/>
            <person name="Won Y.J."/>
        </authorList>
    </citation>
    <scope>NUCLEOTIDE SEQUENCE [LARGE SCALE GENOMIC DNA]</scope>
    <source>
        <strain evidence="12">Wonlab-2016</strain>
    </source>
</reference>
<keyword evidence="2 9" id="KW-0812">Transmembrane</keyword>
<dbReference type="InterPro" id="IPR000276">
    <property type="entry name" value="GPCR_Rhodpsn"/>
</dbReference>
<feature type="compositionally biased region" description="Polar residues" evidence="8">
    <location>
        <begin position="35"/>
        <end position="46"/>
    </location>
</feature>
<dbReference type="AlphaFoldDB" id="A0ABD0L7H1"/>
<keyword evidence="3 9" id="KW-1133">Transmembrane helix</keyword>
<comment type="caution">
    <text evidence="12">The sequence shown here is derived from an EMBL/GenBank/DDBJ whole genome shotgun (WGS) entry which is preliminary data.</text>
</comment>
<feature type="transmembrane region" description="Helical" evidence="9">
    <location>
        <begin position="297"/>
        <end position="318"/>
    </location>
</feature>
<evidence type="ECO:0000256" key="7">
    <source>
        <dbReference type="ARBA" id="ARBA00023224"/>
    </source>
</evidence>
<keyword evidence="10" id="KW-0732">Signal</keyword>
<evidence type="ECO:0000259" key="11">
    <source>
        <dbReference type="PROSITE" id="PS50262"/>
    </source>
</evidence>
<dbReference type="SUPFAM" id="SSF81321">
    <property type="entry name" value="Family A G protein-coupled receptor-like"/>
    <property type="match status" value="1"/>
</dbReference>
<evidence type="ECO:0000313" key="13">
    <source>
        <dbReference type="Proteomes" id="UP001519460"/>
    </source>
</evidence>
<dbReference type="EMBL" id="JACVVK020000078">
    <property type="protein sequence ID" value="KAK7495085.1"/>
    <property type="molecule type" value="Genomic_DNA"/>
</dbReference>